<evidence type="ECO:0000256" key="4">
    <source>
        <dbReference type="ARBA" id="ARBA00023136"/>
    </source>
</evidence>
<feature type="region of interest" description="Disordered" evidence="6">
    <location>
        <begin position="1"/>
        <end position="24"/>
    </location>
</feature>
<dbReference type="InterPro" id="IPR035906">
    <property type="entry name" value="MetI-like_sf"/>
</dbReference>
<comment type="similarity">
    <text evidence="5">Belongs to the binding-protein-dependent transport system permease family.</text>
</comment>
<evidence type="ECO:0000256" key="5">
    <source>
        <dbReference type="RuleBase" id="RU363032"/>
    </source>
</evidence>
<evidence type="ECO:0000313" key="9">
    <source>
        <dbReference type="Proteomes" id="UP000240542"/>
    </source>
</evidence>
<comment type="subcellular location">
    <subcellularLocation>
        <location evidence="5">Cell membrane</location>
        <topology evidence="5">Multi-pass membrane protein</topology>
    </subcellularLocation>
    <subcellularLocation>
        <location evidence="1">Membrane</location>
        <topology evidence="1">Multi-pass membrane protein</topology>
    </subcellularLocation>
</comment>
<evidence type="ECO:0000259" key="7">
    <source>
        <dbReference type="PROSITE" id="PS50928"/>
    </source>
</evidence>
<dbReference type="GO" id="GO:0055085">
    <property type="term" value="P:transmembrane transport"/>
    <property type="evidence" value="ECO:0007669"/>
    <property type="project" value="InterPro"/>
</dbReference>
<organism evidence="8 9">
    <name type="scientific">Murinocardiopsis flavida</name>
    <dbReference type="NCBI Taxonomy" id="645275"/>
    <lineage>
        <taxon>Bacteria</taxon>
        <taxon>Bacillati</taxon>
        <taxon>Actinomycetota</taxon>
        <taxon>Actinomycetes</taxon>
        <taxon>Streptosporangiales</taxon>
        <taxon>Nocardiopsidaceae</taxon>
        <taxon>Murinocardiopsis</taxon>
    </lineage>
</organism>
<evidence type="ECO:0000256" key="2">
    <source>
        <dbReference type="ARBA" id="ARBA00022692"/>
    </source>
</evidence>
<feature type="transmembrane region" description="Helical" evidence="5">
    <location>
        <begin position="95"/>
        <end position="118"/>
    </location>
</feature>
<proteinExistence type="inferred from homology"/>
<feature type="domain" description="ABC transmembrane type-1" evidence="7">
    <location>
        <begin position="95"/>
        <end position="288"/>
    </location>
</feature>
<name>A0A2P8DGW0_9ACTN</name>
<evidence type="ECO:0000313" key="8">
    <source>
        <dbReference type="EMBL" id="PSK96455.1"/>
    </source>
</evidence>
<dbReference type="Gene3D" id="1.10.3720.10">
    <property type="entry name" value="MetI-like"/>
    <property type="match status" value="1"/>
</dbReference>
<dbReference type="AlphaFoldDB" id="A0A2P8DGW0"/>
<evidence type="ECO:0000256" key="6">
    <source>
        <dbReference type="SAM" id="MobiDB-lite"/>
    </source>
</evidence>
<dbReference type="InterPro" id="IPR000515">
    <property type="entry name" value="MetI-like"/>
</dbReference>
<dbReference type="GO" id="GO:0005886">
    <property type="term" value="C:plasma membrane"/>
    <property type="evidence" value="ECO:0007669"/>
    <property type="project" value="UniProtKB-SubCell"/>
</dbReference>
<keyword evidence="3 5" id="KW-1133">Transmembrane helix</keyword>
<comment type="caution">
    <text evidence="8">The sequence shown here is derived from an EMBL/GenBank/DDBJ whole genome shotgun (WGS) entry which is preliminary data.</text>
</comment>
<evidence type="ECO:0000256" key="3">
    <source>
        <dbReference type="ARBA" id="ARBA00022989"/>
    </source>
</evidence>
<dbReference type="EMBL" id="PYGA01000011">
    <property type="protein sequence ID" value="PSK96455.1"/>
    <property type="molecule type" value="Genomic_DNA"/>
</dbReference>
<dbReference type="PANTHER" id="PTHR43879">
    <property type="entry name" value="ABC TRANSPORTER PERMEASE PROTEIN"/>
    <property type="match status" value="1"/>
</dbReference>
<dbReference type="Pfam" id="PF00528">
    <property type="entry name" value="BPD_transp_1"/>
    <property type="match status" value="1"/>
</dbReference>
<accession>A0A2P8DGW0</accession>
<dbReference type="Proteomes" id="UP000240542">
    <property type="component" value="Unassembled WGS sequence"/>
</dbReference>
<keyword evidence="9" id="KW-1185">Reference proteome</keyword>
<protein>
    <submittedName>
        <fullName evidence="8">Carbohydrate ABC transporter membrane protein 2 (CUT1 family)</fullName>
    </submittedName>
</protein>
<reference evidence="8 9" key="1">
    <citation type="submission" date="2018-03" db="EMBL/GenBank/DDBJ databases">
        <title>Genomic Encyclopedia of Archaeal and Bacterial Type Strains, Phase II (KMG-II): from individual species to whole genera.</title>
        <authorList>
            <person name="Goeker M."/>
        </authorList>
    </citation>
    <scope>NUCLEOTIDE SEQUENCE [LARGE SCALE GENOMIC DNA]</scope>
    <source>
        <strain evidence="8 9">DSM 45312</strain>
    </source>
</reference>
<dbReference type="SUPFAM" id="SSF161098">
    <property type="entry name" value="MetI-like"/>
    <property type="match status" value="1"/>
</dbReference>
<dbReference type="CDD" id="cd06261">
    <property type="entry name" value="TM_PBP2"/>
    <property type="match status" value="1"/>
</dbReference>
<feature type="transmembrane region" description="Helical" evidence="5">
    <location>
        <begin position="130"/>
        <end position="150"/>
    </location>
</feature>
<evidence type="ECO:0000256" key="1">
    <source>
        <dbReference type="ARBA" id="ARBA00004141"/>
    </source>
</evidence>
<feature type="transmembrane region" description="Helical" evidence="5">
    <location>
        <begin position="170"/>
        <end position="189"/>
    </location>
</feature>
<keyword evidence="5" id="KW-0813">Transport</keyword>
<sequence length="303" mass="33144">MTAATETPDTPVERTREPAPQQKQQWNRPAVTRLLRYAVMLAFALFFLIPMYVLLVTSFKPLAEATSAQAWNLPNPATWTVDTWSSVWGQLAPSLWNSVVLAVPAVLISSVLGSLNGFVMAKWRFPGSDVVFTLFLFGMFIPYQAVMIPLRQMMTDAGLMADGGSLFPLILAHAVFGIPICTLIFRNYYAGIPTTLIEAARVDGAGLIRTYASVMLPNSAPAFAVTIIWQFTSVWNDFLFAVFLTNTENAPVTVALNNVAGSMVAPYNEQMAAALLASLPTLLVYIFLGRFFMRGLMAGALKG</sequence>
<gene>
    <name evidence="8" type="ORF">CLV63_11149</name>
</gene>
<feature type="transmembrane region" description="Helical" evidence="5">
    <location>
        <begin position="34"/>
        <end position="55"/>
    </location>
</feature>
<dbReference type="PROSITE" id="PS50928">
    <property type="entry name" value="ABC_TM1"/>
    <property type="match status" value="1"/>
</dbReference>
<dbReference type="PANTHER" id="PTHR43879:SF1">
    <property type="entry name" value="GLUCOSE IMPORT SYSTEM PERMEASE PROTEIN GLCU"/>
    <property type="match status" value="1"/>
</dbReference>
<keyword evidence="2 5" id="KW-0812">Transmembrane</keyword>
<feature type="transmembrane region" description="Helical" evidence="5">
    <location>
        <begin position="210"/>
        <end position="231"/>
    </location>
</feature>
<feature type="transmembrane region" description="Helical" evidence="5">
    <location>
        <begin position="271"/>
        <end position="293"/>
    </location>
</feature>
<keyword evidence="4 5" id="KW-0472">Membrane</keyword>